<evidence type="ECO:0000313" key="10">
    <source>
        <dbReference type="RefSeq" id="XP_022257595.1"/>
    </source>
</evidence>
<gene>
    <name evidence="9 10 11" type="primary">LOC106473451</name>
</gene>
<dbReference type="RefSeq" id="XP_013789586.1">
    <property type="nucleotide sequence ID" value="XM_013934132.2"/>
</dbReference>
<evidence type="ECO:0000313" key="8">
    <source>
        <dbReference type="Proteomes" id="UP000694941"/>
    </source>
</evidence>
<evidence type="ECO:0000256" key="4">
    <source>
        <dbReference type="ARBA" id="ARBA00022989"/>
    </source>
</evidence>
<keyword evidence="5 6" id="KW-0472">Membrane</keyword>
<proteinExistence type="inferred from homology"/>
<evidence type="ECO:0000313" key="9">
    <source>
        <dbReference type="RefSeq" id="XP_013789586.1"/>
    </source>
</evidence>
<keyword evidence="8" id="KW-1185">Reference proteome</keyword>
<feature type="transmembrane region" description="Helical" evidence="6">
    <location>
        <begin position="60"/>
        <end position="79"/>
    </location>
</feature>
<keyword evidence="3 6" id="KW-0812">Transmembrane</keyword>
<reference evidence="9 10" key="1">
    <citation type="submission" date="2025-05" db="UniProtKB">
        <authorList>
            <consortium name="RefSeq"/>
        </authorList>
    </citation>
    <scope>IDENTIFICATION</scope>
    <source>
        <tissue evidence="9 10">Muscle</tissue>
    </source>
</reference>
<feature type="signal peptide" evidence="7">
    <location>
        <begin position="1"/>
        <end position="26"/>
    </location>
</feature>
<evidence type="ECO:0000313" key="11">
    <source>
        <dbReference type="RefSeq" id="XP_022257596.1"/>
    </source>
</evidence>
<dbReference type="InterPro" id="IPR018801">
    <property type="entry name" value="TM129"/>
</dbReference>
<accession>A0ABM1TNY9</accession>
<evidence type="ECO:0000256" key="3">
    <source>
        <dbReference type="ARBA" id="ARBA00022692"/>
    </source>
</evidence>
<dbReference type="Proteomes" id="UP000694941">
    <property type="component" value="Unplaced"/>
</dbReference>
<evidence type="ECO:0000256" key="1">
    <source>
        <dbReference type="ARBA" id="ARBA00004141"/>
    </source>
</evidence>
<comment type="similarity">
    <text evidence="2">Belongs to the TMEM129 family.</text>
</comment>
<keyword evidence="4 6" id="KW-1133">Transmembrane helix</keyword>
<keyword evidence="7" id="KW-0732">Signal</keyword>
<evidence type="ECO:0000256" key="6">
    <source>
        <dbReference type="SAM" id="Phobius"/>
    </source>
</evidence>
<dbReference type="RefSeq" id="XP_022257596.1">
    <property type="nucleotide sequence ID" value="XM_022401888.1"/>
</dbReference>
<name>A0ABM1TNY9_LIMPO</name>
<dbReference type="PANTHER" id="PTHR31322:SF2">
    <property type="entry name" value="E3 UBIQUITIN-PROTEIN LIGASE TM129"/>
    <property type="match status" value="1"/>
</dbReference>
<feature type="chain" id="PRO_5045023269" evidence="7">
    <location>
        <begin position="27"/>
        <end position="360"/>
    </location>
</feature>
<evidence type="ECO:0000256" key="7">
    <source>
        <dbReference type="SAM" id="SignalP"/>
    </source>
</evidence>
<evidence type="ECO:0000256" key="2">
    <source>
        <dbReference type="ARBA" id="ARBA00007332"/>
    </source>
</evidence>
<comment type="subcellular location">
    <subcellularLocation>
        <location evidence="1">Membrane</location>
        <topology evidence="1">Multi-pass membrane protein</topology>
    </subcellularLocation>
</comment>
<dbReference type="PANTHER" id="PTHR31322">
    <property type="entry name" value="E3 UBIQUITIN-PROTEIN LIGASE TM129"/>
    <property type="match status" value="1"/>
</dbReference>
<protein>
    <submittedName>
        <fullName evidence="9 10">E3 ubiquitin-protein ligase TM129-like</fullName>
    </submittedName>
</protein>
<feature type="transmembrane region" description="Helical" evidence="6">
    <location>
        <begin position="91"/>
        <end position="116"/>
    </location>
</feature>
<dbReference type="RefSeq" id="XP_022257595.1">
    <property type="nucleotide sequence ID" value="XM_022401887.1"/>
</dbReference>
<organism evidence="8 10">
    <name type="scientific">Limulus polyphemus</name>
    <name type="common">Atlantic horseshoe crab</name>
    <dbReference type="NCBI Taxonomy" id="6850"/>
    <lineage>
        <taxon>Eukaryota</taxon>
        <taxon>Metazoa</taxon>
        <taxon>Ecdysozoa</taxon>
        <taxon>Arthropoda</taxon>
        <taxon>Chelicerata</taxon>
        <taxon>Merostomata</taxon>
        <taxon>Xiphosura</taxon>
        <taxon>Limulidae</taxon>
        <taxon>Limulus</taxon>
    </lineage>
</organism>
<dbReference type="GeneID" id="106473451"/>
<dbReference type="Pfam" id="PF10272">
    <property type="entry name" value="Tmpp129"/>
    <property type="match status" value="1"/>
</dbReference>
<sequence length="360" mass="41202">MVSETALFTLLYTVISLCVLVPPTEFISAGFTIQQLLGHFLGGEDVNFVEYHVKGTTLTMIAHSLLPLGYFFCFPLFVESFEEQKFWQEKFIWEAAVGISVVFPTVIIMIALYWAVEDWRHHPAVKVLAQYGQPWRVVAARIDMEFRRVDKFATGTGTMTRVIVTDSWIIKTTPYRLFIIQQSDASLTLTESSEHALSHVSNTGIQFLTIHVNSHRDHVPSFDIRVNSQEYNDLRDKLQAPLENARNVVVHRTLSDRFLEAFRAIVEQNSKYPVPPDIEIDSCLGCMQVPASVKLQKLCDDPLVGECQQCFCRPMWCLDCMGKWFASRQNQNRPETWLQSRCPCPSCRSLFCMVDVCLVE</sequence>
<evidence type="ECO:0000256" key="5">
    <source>
        <dbReference type="ARBA" id="ARBA00023136"/>
    </source>
</evidence>